<reference evidence="2" key="2">
    <citation type="submission" date="2021-04" db="EMBL/GenBank/DDBJ databases">
        <authorList>
            <person name="Gilroy R."/>
        </authorList>
    </citation>
    <scope>NUCLEOTIDE SEQUENCE</scope>
    <source>
        <strain evidence="2">ChiHecolR3B27-1887</strain>
    </source>
</reference>
<dbReference type="EMBL" id="DXBZ01000144">
    <property type="protein sequence ID" value="HIZ18892.1"/>
    <property type="molecule type" value="Genomic_DNA"/>
</dbReference>
<dbReference type="Proteomes" id="UP000824029">
    <property type="component" value="Unassembled WGS sequence"/>
</dbReference>
<comment type="caution">
    <text evidence="2">The sequence shown here is derived from an EMBL/GenBank/DDBJ whole genome shotgun (WGS) entry which is preliminary data.</text>
</comment>
<keyword evidence="1" id="KW-0732">Signal</keyword>
<proteinExistence type="predicted"/>
<sequence length="298" mass="31670">MKSRSARTARTAHVLLACACALALVACGQEGRPTSAMHSETEDAADSTAERAGMDEFVSTAMVVTFGGGEVLFVDQETGTPYYPTNMPSDAPELAAGNIVRVTGNGIMLESYPAQYPGITDVEVIEEGTPADAEKYDELVTQIWQPKDPSEPPLASLEYTTELAATSVMLGTYGYTWSCEENGSEQTVTADAPHPTQLEAAELSDARVDGPTEVTVTFDVPCTAAGIVRWPEDELEAAAEAAGSAQAVEIGSVEGDAWTVDDRKIVDGNVVFTVEPGWRYAVEAYFDGGEAVYAFTVR</sequence>
<feature type="chain" id="PRO_5038778566" evidence="1">
    <location>
        <begin position="29"/>
        <end position="298"/>
    </location>
</feature>
<dbReference type="AlphaFoldDB" id="A0A9D2DKT2"/>
<evidence type="ECO:0000313" key="3">
    <source>
        <dbReference type="Proteomes" id="UP000824029"/>
    </source>
</evidence>
<reference evidence="2" key="1">
    <citation type="journal article" date="2021" name="PeerJ">
        <title>Extensive microbial diversity within the chicken gut microbiome revealed by metagenomics and culture.</title>
        <authorList>
            <person name="Gilroy R."/>
            <person name="Ravi A."/>
            <person name="Getino M."/>
            <person name="Pursley I."/>
            <person name="Horton D.L."/>
            <person name="Alikhan N.F."/>
            <person name="Baker D."/>
            <person name="Gharbi K."/>
            <person name="Hall N."/>
            <person name="Watson M."/>
            <person name="Adriaenssens E.M."/>
            <person name="Foster-Nyarko E."/>
            <person name="Jarju S."/>
            <person name="Secka A."/>
            <person name="Antonio M."/>
            <person name="Oren A."/>
            <person name="Chaudhuri R.R."/>
            <person name="La Ragione R."/>
            <person name="Hildebrand F."/>
            <person name="Pallen M.J."/>
        </authorList>
    </citation>
    <scope>NUCLEOTIDE SEQUENCE</scope>
    <source>
        <strain evidence="2">ChiHecolR3B27-1887</strain>
    </source>
</reference>
<name>A0A9D2DKT2_9ACTN</name>
<gene>
    <name evidence="2" type="ORF">IAA22_07275</name>
</gene>
<accession>A0A9D2DKT2</accession>
<evidence type="ECO:0000256" key="1">
    <source>
        <dbReference type="SAM" id="SignalP"/>
    </source>
</evidence>
<organism evidence="2 3">
    <name type="scientific">Candidatus Olsenella stercoravium</name>
    <dbReference type="NCBI Taxonomy" id="2838713"/>
    <lineage>
        <taxon>Bacteria</taxon>
        <taxon>Bacillati</taxon>
        <taxon>Actinomycetota</taxon>
        <taxon>Coriobacteriia</taxon>
        <taxon>Coriobacteriales</taxon>
        <taxon>Atopobiaceae</taxon>
        <taxon>Olsenella</taxon>
    </lineage>
</organism>
<evidence type="ECO:0000313" key="2">
    <source>
        <dbReference type="EMBL" id="HIZ18892.1"/>
    </source>
</evidence>
<protein>
    <submittedName>
        <fullName evidence="2">YobA family protein</fullName>
    </submittedName>
</protein>
<feature type="signal peptide" evidence="1">
    <location>
        <begin position="1"/>
        <end position="28"/>
    </location>
</feature>
<dbReference type="PROSITE" id="PS51257">
    <property type="entry name" value="PROKAR_LIPOPROTEIN"/>
    <property type="match status" value="1"/>
</dbReference>